<gene>
    <name evidence="8" type="ORF">AKJ09_08520</name>
</gene>
<protein>
    <submittedName>
        <fullName evidence="8">Serine/threonine protein kinase</fullName>
    </submittedName>
</protein>
<dbReference type="Proteomes" id="UP000064967">
    <property type="component" value="Chromosome"/>
</dbReference>
<dbReference type="InterPro" id="IPR000719">
    <property type="entry name" value="Prot_kinase_dom"/>
</dbReference>
<feature type="region of interest" description="Disordered" evidence="5">
    <location>
        <begin position="589"/>
        <end position="672"/>
    </location>
</feature>
<evidence type="ECO:0000313" key="9">
    <source>
        <dbReference type="Proteomes" id="UP000064967"/>
    </source>
</evidence>
<feature type="transmembrane region" description="Helical" evidence="6">
    <location>
        <begin position="475"/>
        <end position="497"/>
    </location>
</feature>
<dbReference type="InterPro" id="IPR011009">
    <property type="entry name" value="Kinase-like_dom_sf"/>
</dbReference>
<feature type="compositionally biased region" description="Basic and acidic residues" evidence="5">
    <location>
        <begin position="605"/>
        <end position="637"/>
    </location>
</feature>
<evidence type="ECO:0000256" key="5">
    <source>
        <dbReference type="SAM" id="MobiDB-lite"/>
    </source>
</evidence>
<dbReference type="PATRIC" id="fig|1391654.3.peg.8633"/>
<keyword evidence="8" id="KW-0723">Serine/threonine-protein kinase</keyword>
<dbReference type="PROSITE" id="PS50011">
    <property type="entry name" value="PROTEIN_KINASE_DOM"/>
    <property type="match status" value="1"/>
</dbReference>
<dbReference type="InterPro" id="IPR008266">
    <property type="entry name" value="Tyr_kinase_AS"/>
</dbReference>
<dbReference type="GO" id="GO:0005524">
    <property type="term" value="F:ATP binding"/>
    <property type="evidence" value="ECO:0007669"/>
    <property type="project" value="UniProtKB-KW"/>
</dbReference>
<feature type="compositionally biased region" description="Low complexity" evidence="5">
    <location>
        <begin position="638"/>
        <end position="651"/>
    </location>
</feature>
<keyword evidence="6" id="KW-1133">Transmembrane helix</keyword>
<keyword evidence="3 8" id="KW-0418">Kinase</keyword>
<organism evidence="8 9">
    <name type="scientific">Labilithrix luteola</name>
    <dbReference type="NCBI Taxonomy" id="1391654"/>
    <lineage>
        <taxon>Bacteria</taxon>
        <taxon>Pseudomonadati</taxon>
        <taxon>Myxococcota</taxon>
        <taxon>Polyangia</taxon>
        <taxon>Polyangiales</taxon>
        <taxon>Labilitrichaceae</taxon>
        <taxon>Labilithrix</taxon>
    </lineage>
</organism>
<sequence>MADVLASEELVEEPSDFGSMRPGTCLGRYELLVPIARGGMARVWAARLHGQRGFQKVVALKTILPHLASHPEFERMFLDEARIAAAIHHPNVCEIYELGEEQDTLYLAMEWVTGDSLARILRASGKPEAIDARVVARIVADACAGLHAAHELADDSGRPLHVVHRDLSPHNLLLTGDGVTKVADFGVAKALGQLHEETNAGQLKGKIAYMAPEQITGGTIDRRSDIFSLGVVIYEATTGKRPFRGQGDHQVMHAITKGEFPAPSTLVPGYPPELERIVQRALSPQPLVRFPTAERMRFALEEYLAKGSLITQSNVAQLIRQRIGPQLEKRKERIRLASTPAGEREPVSRSEPPGAMTPSNRSGVQSSPSIRPPMSGKMTLAPLSAVHVPSSSGSYPGVAMTPMAPSTATPLAPMVPMPGGGWGPGLTPPPPGAGDVPSVHTLEESSPPSIGTPAPIGPQDPPPVADAPAAGAGQYVLAAGIGLVFAALIGGGAFMVWRAKAPAASAEQPAAKTVVASAEPRPAENAAVLTDIALHVTPADATISVDGHELPAGTLSIPRPARGKTAVLIVRAKDHEELTVMVDTLTNSPLDLVPKASPPPSIELGDDKPTAAAEAADKPADKANAKTSEEKPEEKHAAPASKPEAPAVPAVPVTPKPRGPAKADPALPANPF</sequence>
<dbReference type="KEGG" id="llu:AKJ09_08520"/>
<evidence type="ECO:0000256" key="1">
    <source>
        <dbReference type="ARBA" id="ARBA00022679"/>
    </source>
</evidence>
<evidence type="ECO:0000313" key="8">
    <source>
        <dbReference type="EMBL" id="AKV01857.1"/>
    </source>
</evidence>
<dbReference type="AlphaFoldDB" id="A0A0K1Q875"/>
<keyword evidence="1" id="KW-0808">Transferase</keyword>
<evidence type="ECO:0000256" key="6">
    <source>
        <dbReference type="SAM" id="Phobius"/>
    </source>
</evidence>
<feature type="region of interest" description="Disordered" evidence="5">
    <location>
        <begin position="423"/>
        <end position="458"/>
    </location>
</feature>
<dbReference type="PROSITE" id="PS00109">
    <property type="entry name" value="PROTEIN_KINASE_TYR"/>
    <property type="match status" value="1"/>
</dbReference>
<reference evidence="8 9" key="1">
    <citation type="submission" date="2015-08" db="EMBL/GenBank/DDBJ databases">
        <authorList>
            <person name="Babu N.S."/>
            <person name="Beckwith C.J."/>
            <person name="Beseler K.G."/>
            <person name="Brison A."/>
            <person name="Carone J.V."/>
            <person name="Caskin T.P."/>
            <person name="Diamond M."/>
            <person name="Durham M.E."/>
            <person name="Foxe J.M."/>
            <person name="Go M."/>
            <person name="Henderson B.A."/>
            <person name="Jones I.B."/>
            <person name="McGettigan J.A."/>
            <person name="Micheletti S.J."/>
            <person name="Nasrallah M.E."/>
            <person name="Ortiz D."/>
            <person name="Piller C.R."/>
            <person name="Privatt S.R."/>
            <person name="Schneider S.L."/>
            <person name="Sharp S."/>
            <person name="Smith T.C."/>
            <person name="Stanton J.D."/>
            <person name="Ullery H.E."/>
            <person name="Wilson R.J."/>
            <person name="Serrano M.G."/>
            <person name="Buck G."/>
            <person name="Lee V."/>
            <person name="Wang Y."/>
            <person name="Carvalho R."/>
            <person name="Voegtly L."/>
            <person name="Shi R."/>
            <person name="Duckworth R."/>
            <person name="Johnson A."/>
            <person name="Loviza R."/>
            <person name="Walstead R."/>
            <person name="Shah Z."/>
            <person name="Kiflezghi M."/>
            <person name="Wade K."/>
            <person name="Ball S.L."/>
            <person name="Bradley K.W."/>
            <person name="Asai D.J."/>
            <person name="Bowman C.A."/>
            <person name="Russell D.A."/>
            <person name="Pope W.H."/>
            <person name="Jacobs-Sera D."/>
            <person name="Hendrix R.W."/>
            <person name="Hatfull G.F."/>
        </authorList>
    </citation>
    <scope>NUCLEOTIDE SEQUENCE [LARGE SCALE GENOMIC DNA]</scope>
    <source>
        <strain evidence="8 9">DSM 27648</strain>
    </source>
</reference>
<proteinExistence type="predicted"/>
<keyword evidence="6" id="KW-0472">Membrane</keyword>
<feature type="domain" description="Protein kinase" evidence="7">
    <location>
        <begin position="29"/>
        <end position="304"/>
    </location>
</feature>
<dbReference type="PANTHER" id="PTHR43289:SF6">
    <property type="entry name" value="SERINE_THREONINE-PROTEIN KINASE NEKL-3"/>
    <property type="match status" value="1"/>
</dbReference>
<dbReference type="PANTHER" id="PTHR43289">
    <property type="entry name" value="MITOGEN-ACTIVATED PROTEIN KINASE KINASE KINASE 20-RELATED"/>
    <property type="match status" value="1"/>
</dbReference>
<evidence type="ECO:0000256" key="4">
    <source>
        <dbReference type="ARBA" id="ARBA00022840"/>
    </source>
</evidence>
<keyword evidence="2" id="KW-0547">Nucleotide-binding</keyword>
<dbReference type="RefSeq" id="WP_146652877.1">
    <property type="nucleotide sequence ID" value="NZ_CP012333.1"/>
</dbReference>
<dbReference type="Gene3D" id="1.10.510.10">
    <property type="entry name" value="Transferase(Phosphotransferase) domain 1"/>
    <property type="match status" value="1"/>
</dbReference>
<dbReference type="STRING" id="1391654.AKJ09_08520"/>
<dbReference type="CDD" id="cd14014">
    <property type="entry name" value="STKc_PknB_like"/>
    <property type="match status" value="1"/>
</dbReference>
<dbReference type="OrthoDB" id="9801841at2"/>
<accession>A0A0K1Q875</accession>
<dbReference type="Pfam" id="PF00069">
    <property type="entry name" value="Pkinase"/>
    <property type="match status" value="1"/>
</dbReference>
<feature type="region of interest" description="Disordered" evidence="5">
    <location>
        <begin position="330"/>
        <end position="377"/>
    </location>
</feature>
<keyword evidence="4" id="KW-0067">ATP-binding</keyword>
<evidence type="ECO:0000259" key="7">
    <source>
        <dbReference type="PROSITE" id="PS50011"/>
    </source>
</evidence>
<keyword evidence="9" id="KW-1185">Reference proteome</keyword>
<feature type="compositionally biased region" description="Polar residues" evidence="5">
    <location>
        <begin position="357"/>
        <end position="369"/>
    </location>
</feature>
<keyword evidence="6" id="KW-0812">Transmembrane</keyword>
<name>A0A0K1Q875_9BACT</name>
<dbReference type="SUPFAM" id="SSF56112">
    <property type="entry name" value="Protein kinase-like (PK-like)"/>
    <property type="match status" value="1"/>
</dbReference>
<dbReference type="Gene3D" id="3.30.200.20">
    <property type="entry name" value="Phosphorylase Kinase, domain 1"/>
    <property type="match status" value="1"/>
</dbReference>
<evidence type="ECO:0000256" key="3">
    <source>
        <dbReference type="ARBA" id="ARBA00022777"/>
    </source>
</evidence>
<evidence type="ECO:0000256" key="2">
    <source>
        <dbReference type="ARBA" id="ARBA00022741"/>
    </source>
</evidence>
<dbReference type="GO" id="GO:0004674">
    <property type="term" value="F:protein serine/threonine kinase activity"/>
    <property type="evidence" value="ECO:0007669"/>
    <property type="project" value="UniProtKB-KW"/>
</dbReference>
<dbReference type="EMBL" id="CP012333">
    <property type="protein sequence ID" value="AKV01857.1"/>
    <property type="molecule type" value="Genomic_DNA"/>
</dbReference>